<evidence type="ECO:0000256" key="6">
    <source>
        <dbReference type="SAM" id="SignalP"/>
    </source>
</evidence>
<dbReference type="EMBL" id="RJUF01000039">
    <property type="protein sequence ID" value="MCP9763774.1"/>
    <property type="molecule type" value="Genomic_DNA"/>
</dbReference>
<proteinExistence type="predicted"/>
<keyword evidence="3 6" id="KW-0732">Signal</keyword>
<feature type="binding site" evidence="5">
    <location>
        <position position="97"/>
    </location>
    <ligand>
        <name>substrate</name>
    </ligand>
</feature>
<evidence type="ECO:0000256" key="3">
    <source>
        <dbReference type="ARBA" id="ARBA00022729"/>
    </source>
</evidence>
<keyword evidence="8" id="KW-1185">Reference proteome</keyword>
<name>A0AAE3H2B4_9BACT</name>
<dbReference type="Gene3D" id="3.30.1360.150">
    <property type="match status" value="1"/>
</dbReference>
<protein>
    <submittedName>
        <fullName evidence="7">Alkaline phosphatase family protein</fullName>
    </submittedName>
</protein>
<evidence type="ECO:0000256" key="4">
    <source>
        <dbReference type="PIRSR" id="PIRSR031924-50"/>
    </source>
</evidence>
<evidence type="ECO:0000313" key="7">
    <source>
        <dbReference type="EMBL" id="MCP9763774.1"/>
    </source>
</evidence>
<dbReference type="GO" id="GO:0046872">
    <property type="term" value="F:metal ion binding"/>
    <property type="evidence" value="ECO:0007669"/>
    <property type="project" value="UniProtKB-KW"/>
</dbReference>
<sequence length="534" mass="59488">MKLKLLSFLLLFSAMAFSQKPKSEKPKLVVGIVVDQMRYDYLYRFYSKYSTGGFKRMMNEGYNCRNNHYHYASTVTGPGHAHIFNGSSPAISGIVGNEWYEKNISKSMYVVSDSTVNVVGTGSASAGKMSPKNMKVTSITDQLRIATQFKSKVIGIAFKDRGAILPAGHTGLAYWYDAGSGNWITSDYYQKTLPDWVKTFNDKKLPQQYITKTWEPLQPLANYTETEDDDQPYEASISGETKSVFPHKVTMGSLAQTYFGNELTKNFALAAIDSENMGMGKETDFLTVSFSTPDYTGHAFGAQSKEIEDVYLRLDKNMEELLLHLDKKLGLGNYTVFLSADHGVAEIPAFLKKHNVPAGLFLGGELEKKAEAALIAKFGEGKYVINSDNYQFYLNKVLLAQKNITVDQVTAVVKNEFATIEGVYNVINLSEGNVNEVPSYYRDKLTNIYNPKRSGEVMILVEPAWFQGYTKGTTHGTMYAYDTHVPLVFYGWGINKGENLNRTHISDIAPTIAMLLKILEPNGSLGQPVTSALK</sequence>
<gene>
    <name evidence="7" type="ORF">EGI31_12495</name>
</gene>
<accession>A0AAE3H2B4</accession>
<feature type="active site" description="Phosphothreonine intermediate" evidence="4">
    <location>
        <position position="76"/>
    </location>
</feature>
<organism evidence="7 8">
    <name type="scientific">Lacihabitans soyangensis</name>
    <dbReference type="NCBI Taxonomy" id="869394"/>
    <lineage>
        <taxon>Bacteria</taxon>
        <taxon>Pseudomonadati</taxon>
        <taxon>Bacteroidota</taxon>
        <taxon>Cytophagia</taxon>
        <taxon>Cytophagales</taxon>
        <taxon>Leadbetterellaceae</taxon>
        <taxon>Lacihabitans</taxon>
    </lineage>
</organism>
<evidence type="ECO:0000256" key="2">
    <source>
        <dbReference type="ARBA" id="ARBA00022723"/>
    </source>
</evidence>
<evidence type="ECO:0000256" key="5">
    <source>
        <dbReference type="PIRSR" id="PIRSR031924-51"/>
    </source>
</evidence>
<dbReference type="PIRSF" id="PIRSF031924">
    <property type="entry name" value="Pi-irrepressible_AP"/>
    <property type="match status" value="1"/>
</dbReference>
<dbReference type="InterPro" id="IPR017850">
    <property type="entry name" value="Alkaline_phosphatase_core_sf"/>
</dbReference>
<reference evidence="7 8" key="1">
    <citation type="submission" date="2018-11" db="EMBL/GenBank/DDBJ databases">
        <title>Novel bacteria species description.</title>
        <authorList>
            <person name="Han J.-H."/>
        </authorList>
    </citation>
    <scope>NUCLEOTIDE SEQUENCE [LARGE SCALE GENOMIC DNA]</scope>
    <source>
        <strain evidence="7 8">KCTC23259</strain>
    </source>
</reference>
<dbReference type="PANTHER" id="PTHR10151">
    <property type="entry name" value="ECTONUCLEOTIDE PYROPHOSPHATASE/PHOSPHODIESTERASE"/>
    <property type="match status" value="1"/>
</dbReference>
<feature type="binding site" evidence="5">
    <location>
        <begin position="159"/>
        <end position="161"/>
    </location>
    <ligand>
        <name>substrate</name>
    </ligand>
</feature>
<dbReference type="PANTHER" id="PTHR10151:SF120">
    <property type="entry name" value="BIS(5'-ADENOSYL)-TRIPHOSPHATASE"/>
    <property type="match status" value="1"/>
</dbReference>
<feature type="chain" id="PRO_5042068113" evidence="6">
    <location>
        <begin position="19"/>
        <end position="534"/>
    </location>
</feature>
<evidence type="ECO:0000313" key="8">
    <source>
        <dbReference type="Proteomes" id="UP001204144"/>
    </source>
</evidence>
<keyword evidence="1 4" id="KW-0597">Phosphoprotein</keyword>
<dbReference type="CDD" id="cd16016">
    <property type="entry name" value="AP-SPAP"/>
    <property type="match status" value="1"/>
</dbReference>
<dbReference type="RefSeq" id="WP_255037543.1">
    <property type="nucleotide sequence ID" value="NZ_RJUF01000039.1"/>
</dbReference>
<dbReference type="SUPFAM" id="SSF53649">
    <property type="entry name" value="Alkaline phosphatase-like"/>
    <property type="match status" value="1"/>
</dbReference>
<comment type="caution">
    <text evidence="7">The sequence shown here is derived from an EMBL/GenBank/DDBJ whole genome shotgun (WGS) entry which is preliminary data.</text>
</comment>
<feature type="signal peptide" evidence="6">
    <location>
        <begin position="1"/>
        <end position="18"/>
    </location>
</feature>
<keyword evidence="2" id="KW-0479">Metal-binding</keyword>
<dbReference type="InterPro" id="IPR026263">
    <property type="entry name" value="Alkaline_phosphatase_prok"/>
</dbReference>
<dbReference type="InterPro" id="IPR002591">
    <property type="entry name" value="Phosphodiest/P_Trfase"/>
</dbReference>
<evidence type="ECO:0000256" key="1">
    <source>
        <dbReference type="ARBA" id="ARBA00022553"/>
    </source>
</evidence>
<dbReference type="Pfam" id="PF01663">
    <property type="entry name" value="Phosphodiest"/>
    <property type="match status" value="1"/>
</dbReference>
<dbReference type="GO" id="GO:0004035">
    <property type="term" value="F:alkaline phosphatase activity"/>
    <property type="evidence" value="ECO:0007669"/>
    <property type="project" value="InterPro"/>
</dbReference>
<dbReference type="Proteomes" id="UP001204144">
    <property type="component" value="Unassembled WGS sequence"/>
</dbReference>
<dbReference type="Gene3D" id="3.40.720.10">
    <property type="entry name" value="Alkaline Phosphatase, subunit A"/>
    <property type="match status" value="1"/>
</dbReference>
<dbReference type="NCBIfam" id="NF042991">
    <property type="entry name" value="alk_phos_PafA"/>
    <property type="match status" value="1"/>
</dbReference>
<dbReference type="AlphaFoldDB" id="A0AAE3H2B4"/>